<organism evidence="3 4">
    <name type="scientific">Jimgerdemannia flammicorona</name>
    <dbReference type="NCBI Taxonomy" id="994334"/>
    <lineage>
        <taxon>Eukaryota</taxon>
        <taxon>Fungi</taxon>
        <taxon>Fungi incertae sedis</taxon>
        <taxon>Mucoromycota</taxon>
        <taxon>Mucoromycotina</taxon>
        <taxon>Endogonomycetes</taxon>
        <taxon>Endogonales</taxon>
        <taxon>Endogonaceae</taxon>
        <taxon>Jimgerdemannia</taxon>
    </lineage>
</organism>
<protein>
    <submittedName>
        <fullName evidence="3">Uncharacterized protein</fullName>
    </submittedName>
</protein>
<keyword evidence="2" id="KW-1133">Transmembrane helix</keyword>
<evidence type="ECO:0000256" key="2">
    <source>
        <dbReference type="SAM" id="Phobius"/>
    </source>
</evidence>
<sequence length="372" mass="39263">MQQHDLPTIPADAPSTPTPTASTSSEPRLISRFTEHPIVKQTTTPVASGLPMGPSVSAVPKGLPVPKGLAVPTGLPVHTGLPVPTNPPVPPPPIVNPTTMAAGPVPVPIDIDLTIPPLPPLRLIRGPEPAPRRTSRTPPPSIKSTSASSKSSTSPLTILLTDPRTLLPSRSDTTQLATTVATTVALYGVTLASLCLLFWGSFALTLYDDARRRVAASSVWRGIEQRWREIDWEALLTSVEQLNNGTAAPGGAPYTRANWGQKAGYQTPNTGSGWFHNVLNKASAYMANAAPPSHHHTHQQQPSAHPPQQPRASSPAPNQPRASSPFVNAAPHPHPHPHRNSGGEWAKTMPSGGVGVGGRAGPWPGTEWDDLD</sequence>
<keyword evidence="2" id="KW-0472">Membrane</keyword>
<accession>A0A433PPE7</accession>
<feature type="compositionally biased region" description="Low complexity" evidence="1">
    <location>
        <begin position="142"/>
        <end position="155"/>
    </location>
</feature>
<feature type="region of interest" description="Disordered" evidence="1">
    <location>
        <begin position="120"/>
        <end position="155"/>
    </location>
</feature>
<evidence type="ECO:0000256" key="1">
    <source>
        <dbReference type="SAM" id="MobiDB-lite"/>
    </source>
</evidence>
<feature type="region of interest" description="Disordered" evidence="1">
    <location>
        <begin position="289"/>
        <end position="372"/>
    </location>
</feature>
<feature type="compositionally biased region" description="Low complexity" evidence="1">
    <location>
        <begin position="310"/>
        <end position="325"/>
    </location>
</feature>
<keyword evidence="4" id="KW-1185">Reference proteome</keyword>
<keyword evidence="2" id="KW-0812">Transmembrane</keyword>
<dbReference type="Proteomes" id="UP000274822">
    <property type="component" value="Unassembled WGS sequence"/>
</dbReference>
<evidence type="ECO:0000313" key="4">
    <source>
        <dbReference type="Proteomes" id="UP000274822"/>
    </source>
</evidence>
<feature type="compositionally biased region" description="Low complexity" evidence="1">
    <location>
        <begin position="7"/>
        <end position="25"/>
    </location>
</feature>
<gene>
    <name evidence="3" type="ORF">BC938DRAFT_475754</name>
</gene>
<name>A0A433PPE7_9FUNG</name>
<feature type="transmembrane region" description="Helical" evidence="2">
    <location>
        <begin position="184"/>
        <end position="207"/>
    </location>
</feature>
<reference evidence="3 4" key="1">
    <citation type="journal article" date="2018" name="New Phytol.">
        <title>Phylogenomics of Endogonaceae and evolution of mycorrhizas within Mucoromycota.</title>
        <authorList>
            <person name="Chang Y."/>
            <person name="Desiro A."/>
            <person name="Na H."/>
            <person name="Sandor L."/>
            <person name="Lipzen A."/>
            <person name="Clum A."/>
            <person name="Barry K."/>
            <person name="Grigoriev I.V."/>
            <person name="Martin F.M."/>
            <person name="Stajich J.E."/>
            <person name="Smith M.E."/>
            <person name="Bonito G."/>
            <person name="Spatafora J.W."/>
        </authorList>
    </citation>
    <scope>NUCLEOTIDE SEQUENCE [LARGE SCALE GENOMIC DNA]</scope>
    <source>
        <strain evidence="3 4">AD002</strain>
    </source>
</reference>
<proteinExistence type="predicted"/>
<evidence type="ECO:0000313" key="3">
    <source>
        <dbReference type="EMBL" id="RUS19320.1"/>
    </source>
</evidence>
<dbReference type="EMBL" id="RBNJ01021692">
    <property type="protein sequence ID" value="RUS19320.1"/>
    <property type="molecule type" value="Genomic_DNA"/>
</dbReference>
<feature type="region of interest" description="Disordered" evidence="1">
    <location>
        <begin position="1"/>
        <end position="29"/>
    </location>
</feature>
<dbReference type="AlphaFoldDB" id="A0A433PPE7"/>
<comment type="caution">
    <text evidence="3">The sequence shown here is derived from an EMBL/GenBank/DDBJ whole genome shotgun (WGS) entry which is preliminary data.</text>
</comment>